<evidence type="ECO:0000256" key="2">
    <source>
        <dbReference type="ARBA" id="ARBA00010581"/>
    </source>
</evidence>
<comment type="caution">
    <text evidence="9">The sequence shown here is derived from an EMBL/GenBank/DDBJ whole genome shotgun (WGS) entry which is preliminary data.</text>
</comment>
<organism evidence="9 10">
    <name type="scientific">Rehaibacterium terrae</name>
    <dbReference type="NCBI Taxonomy" id="1341696"/>
    <lineage>
        <taxon>Bacteria</taxon>
        <taxon>Pseudomonadati</taxon>
        <taxon>Pseudomonadota</taxon>
        <taxon>Gammaproteobacteria</taxon>
        <taxon>Lysobacterales</taxon>
        <taxon>Lysobacteraceae</taxon>
        <taxon>Rehaibacterium</taxon>
    </lineage>
</organism>
<dbReference type="AlphaFoldDB" id="A0A7W7XY64"/>
<protein>
    <submittedName>
        <fullName evidence="9">Cytochrome c oxidase subunit 3</fullName>
    </submittedName>
</protein>
<dbReference type="Proteomes" id="UP000519004">
    <property type="component" value="Unassembled WGS sequence"/>
</dbReference>
<name>A0A7W7XY64_9GAMM</name>
<dbReference type="InterPro" id="IPR013833">
    <property type="entry name" value="Cyt_c_oxidase_su3_a-hlx"/>
</dbReference>
<comment type="subcellular location">
    <subcellularLocation>
        <location evidence="6">Cell membrane</location>
        <topology evidence="6">Multi-pass membrane protein</topology>
    </subcellularLocation>
    <subcellularLocation>
        <location evidence="1">Membrane</location>
        <topology evidence="1">Multi-pass membrane protein</topology>
    </subcellularLocation>
</comment>
<dbReference type="GO" id="GO:0004129">
    <property type="term" value="F:cytochrome-c oxidase activity"/>
    <property type="evidence" value="ECO:0007669"/>
    <property type="project" value="InterPro"/>
</dbReference>
<keyword evidence="5 7" id="KW-0472">Membrane</keyword>
<feature type="transmembrane region" description="Helical" evidence="7">
    <location>
        <begin position="49"/>
        <end position="70"/>
    </location>
</feature>
<evidence type="ECO:0000256" key="4">
    <source>
        <dbReference type="ARBA" id="ARBA00022989"/>
    </source>
</evidence>
<dbReference type="InterPro" id="IPR024791">
    <property type="entry name" value="Cyt_c/ubiquinol_Oxase_su3"/>
</dbReference>
<dbReference type="PANTHER" id="PTHR11403:SF10">
    <property type="entry name" value="CYTOCHROME C OXIDASE"/>
    <property type="match status" value="1"/>
</dbReference>
<accession>A0A7W7XY64</accession>
<dbReference type="GO" id="GO:0019646">
    <property type="term" value="P:aerobic electron transport chain"/>
    <property type="evidence" value="ECO:0007669"/>
    <property type="project" value="InterPro"/>
</dbReference>
<reference evidence="9 10" key="1">
    <citation type="submission" date="2020-08" db="EMBL/GenBank/DDBJ databases">
        <title>Genomic Encyclopedia of Type Strains, Phase IV (KMG-IV): sequencing the most valuable type-strain genomes for metagenomic binning, comparative biology and taxonomic classification.</title>
        <authorList>
            <person name="Goeker M."/>
        </authorList>
    </citation>
    <scope>NUCLEOTIDE SEQUENCE [LARGE SCALE GENOMIC DNA]</scope>
    <source>
        <strain evidence="9 10">DSM 25897</strain>
    </source>
</reference>
<dbReference type="PROSITE" id="PS50253">
    <property type="entry name" value="COX3"/>
    <property type="match status" value="1"/>
</dbReference>
<evidence type="ECO:0000313" key="9">
    <source>
        <dbReference type="EMBL" id="MBB5014649.1"/>
    </source>
</evidence>
<feature type="transmembrane region" description="Helical" evidence="7">
    <location>
        <begin position="153"/>
        <end position="175"/>
    </location>
</feature>
<evidence type="ECO:0000259" key="8">
    <source>
        <dbReference type="PROSITE" id="PS50253"/>
    </source>
</evidence>
<dbReference type="RefSeq" id="WP_183947237.1">
    <property type="nucleotide sequence ID" value="NZ_JACHHX010000003.1"/>
</dbReference>
<comment type="similarity">
    <text evidence="2 6">Belongs to the cytochrome c oxidase subunit 3 family.</text>
</comment>
<dbReference type="SUPFAM" id="SSF81452">
    <property type="entry name" value="Cytochrome c oxidase subunit III-like"/>
    <property type="match status" value="1"/>
</dbReference>
<evidence type="ECO:0000256" key="7">
    <source>
        <dbReference type="SAM" id="Phobius"/>
    </source>
</evidence>
<keyword evidence="10" id="KW-1185">Reference proteome</keyword>
<evidence type="ECO:0000313" key="10">
    <source>
        <dbReference type="Proteomes" id="UP000519004"/>
    </source>
</evidence>
<dbReference type="EMBL" id="JACHHX010000003">
    <property type="protein sequence ID" value="MBB5014649.1"/>
    <property type="molecule type" value="Genomic_DNA"/>
</dbReference>
<keyword evidence="4 7" id="KW-1133">Transmembrane helix</keyword>
<dbReference type="PANTHER" id="PTHR11403">
    <property type="entry name" value="CYTOCHROME C OXIDASE SUBUNIT III"/>
    <property type="match status" value="1"/>
</dbReference>
<gene>
    <name evidence="9" type="ORF">HNQ58_000525</name>
</gene>
<dbReference type="Gene3D" id="1.20.120.80">
    <property type="entry name" value="Cytochrome c oxidase, subunit III, four-helix bundle"/>
    <property type="match status" value="1"/>
</dbReference>
<evidence type="ECO:0000256" key="5">
    <source>
        <dbReference type="ARBA" id="ARBA00023136"/>
    </source>
</evidence>
<evidence type="ECO:0000256" key="1">
    <source>
        <dbReference type="ARBA" id="ARBA00004141"/>
    </source>
</evidence>
<proteinExistence type="inferred from homology"/>
<dbReference type="InterPro" id="IPR000298">
    <property type="entry name" value="Cyt_c_oxidase-like_su3"/>
</dbReference>
<evidence type="ECO:0000256" key="3">
    <source>
        <dbReference type="ARBA" id="ARBA00022692"/>
    </source>
</evidence>
<feature type="domain" description="Heme-copper oxidase subunit III family profile" evidence="8">
    <location>
        <begin position="1"/>
        <end position="221"/>
    </location>
</feature>
<evidence type="ECO:0000256" key="6">
    <source>
        <dbReference type="RuleBase" id="RU003376"/>
    </source>
</evidence>
<keyword evidence="3 6" id="KW-0812">Transmembrane</keyword>
<feature type="transmembrane region" description="Helical" evidence="7">
    <location>
        <begin position="119"/>
        <end position="138"/>
    </location>
</feature>
<dbReference type="GO" id="GO:0005886">
    <property type="term" value="C:plasma membrane"/>
    <property type="evidence" value="ECO:0007669"/>
    <property type="project" value="UniProtKB-SubCell"/>
</dbReference>
<feature type="transmembrane region" description="Helical" evidence="7">
    <location>
        <begin position="195"/>
        <end position="220"/>
    </location>
</feature>
<dbReference type="InterPro" id="IPR035973">
    <property type="entry name" value="Cyt_c_oxidase_su3-like_sf"/>
</dbReference>
<sequence>MTVSLLVLVLLMAALVTWLVRQSFAGLPWVAGAVAGPALPRRCTATRLGLGAFIAVATSIFSLTISAYVMRMAVSPEWELLPQPALAWINTGWLVLGSIALQLAWNAARAGKPARLRPALAAGAACTLAFFIGQYLLWRELASAGYALASHPAAAFFVLMSALHALHLAGGLWVLWRTLRRAWRGEPMARLRETVALCAVYWHYLLLVWGVLFTVLFVGAGPLYELCRV</sequence>